<dbReference type="Pfam" id="PF00664">
    <property type="entry name" value="ABC_membrane"/>
    <property type="match status" value="1"/>
</dbReference>
<dbReference type="GeneID" id="95406286"/>
<dbReference type="InterPro" id="IPR011527">
    <property type="entry name" value="ABC1_TM_dom"/>
</dbReference>
<name>A0ABS4FG88_9BACL</name>
<dbReference type="SUPFAM" id="SSF52540">
    <property type="entry name" value="P-loop containing nucleoside triphosphate hydrolases"/>
    <property type="match status" value="1"/>
</dbReference>
<reference evidence="11 12" key="1">
    <citation type="submission" date="2021-03" db="EMBL/GenBank/DDBJ databases">
        <title>Genomic Encyclopedia of Type Strains, Phase IV (KMG-IV): sequencing the most valuable type-strain genomes for metagenomic binning, comparative biology and taxonomic classification.</title>
        <authorList>
            <person name="Goeker M."/>
        </authorList>
    </citation>
    <scope>NUCLEOTIDE SEQUENCE [LARGE SCALE GENOMIC DNA]</scope>
    <source>
        <strain evidence="11 12">DSM 15596</strain>
    </source>
</reference>
<feature type="compositionally biased region" description="Basic and acidic residues" evidence="7">
    <location>
        <begin position="20"/>
        <end position="31"/>
    </location>
</feature>
<keyword evidence="12" id="KW-1185">Reference proteome</keyword>
<keyword evidence="3" id="KW-0547">Nucleotide-binding</keyword>
<evidence type="ECO:0000256" key="5">
    <source>
        <dbReference type="ARBA" id="ARBA00022989"/>
    </source>
</evidence>
<feature type="transmembrane region" description="Helical" evidence="8">
    <location>
        <begin position="191"/>
        <end position="208"/>
    </location>
</feature>
<evidence type="ECO:0000313" key="12">
    <source>
        <dbReference type="Proteomes" id="UP000706926"/>
    </source>
</evidence>
<dbReference type="PROSITE" id="PS00211">
    <property type="entry name" value="ABC_TRANSPORTER_1"/>
    <property type="match status" value="1"/>
</dbReference>
<dbReference type="RefSeq" id="WP_028405516.1">
    <property type="nucleotide sequence ID" value="NZ_BOSA01000019.1"/>
</dbReference>
<evidence type="ECO:0000256" key="6">
    <source>
        <dbReference type="ARBA" id="ARBA00023136"/>
    </source>
</evidence>
<feature type="domain" description="ABC transmembrane type-1" evidence="10">
    <location>
        <begin position="73"/>
        <end position="355"/>
    </location>
</feature>
<dbReference type="InterPro" id="IPR017871">
    <property type="entry name" value="ABC_transporter-like_CS"/>
</dbReference>
<evidence type="ECO:0000313" key="11">
    <source>
        <dbReference type="EMBL" id="MBP1895264.1"/>
    </source>
</evidence>
<accession>A0ABS4FG88</accession>
<gene>
    <name evidence="11" type="ORF">J2Z18_004374</name>
</gene>
<dbReference type="Proteomes" id="UP000706926">
    <property type="component" value="Unassembled WGS sequence"/>
</dbReference>
<evidence type="ECO:0000256" key="2">
    <source>
        <dbReference type="ARBA" id="ARBA00022692"/>
    </source>
</evidence>
<organism evidence="11 12">
    <name type="scientific">Paenibacillus lactis</name>
    <dbReference type="NCBI Taxonomy" id="228574"/>
    <lineage>
        <taxon>Bacteria</taxon>
        <taxon>Bacillati</taxon>
        <taxon>Bacillota</taxon>
        <taxon>Bacilli</taxon>
        <taxon>Bacillales</taxon>
        <taxon>Paenibacillaceae</taxon>
        <taxon>Paenibacillus</taxon>
    </lineage>
</organism>
<feature type="transmembrane region" description="Helical" evidence="8">
    <location>
        <begin position="109"/>
        <end position="129"/>
    </location>
</feature>
<sequence>MARTDQERSAQDGSEQGGSEQERTQRSDHAPDLSMRGGRPTHGMTVAKSKPKNTFGTIRRIWSYIRPYRAGMAAVFLFTLVSTVLSLIAPYLLGSAVDDYIIPGDYKGLAGLCAVLLSVYAGTALFAWLQQHVMVKVSQLSIQDMRRDIFARLQLLPLRFFDSKTHGELMSRTTNDIENVSGTLNQSVTQLIASILSLIGSLGIMLYLNLWLTLLSMVTIPLVMLFTKTVAGRTRKYFSKQQANLGELNGFIEETVSGQKVVQIYRRERHAGEQFDAYNKKLTEASIQAQIYAGTVGPVMNVLNNVSFALIAAVGGYMAFQDWTTVGIVVAFLNYSKQFQRPLNDLANQFNLVQSAVAGAERVFEIMDTESEYENEEPMQDAGRLRGEVVFDRVSFSYKEDVTVLNDVSLTASPGQTIALVGPTGAGKTTIINLLTRFYEIDSGSITLDGMDIRLLDKDSLRRKLGIVLQEAYVFSASIRENIRYGRTDATDEEIEVAAKLANAHDFIMKLPEGYDTMLVSGGSNLSQGQRQLLTIARAVLADPVILILDEATSSIDTRTEMHIQSAMRTLMQGRTSFVIAHRLSTIREADEILVMHQGGIAERGSHEQLLAKRGFYYDLYNSQFKLPG</sequence>
<feature type="compositionally biased region" description="Basic and acidic residues" evidence="7">
    <location>
        <begin position="1"/>
        <end position="10"/>
    </location>
</feature>
<keyword evidence="2 8" id="KW-0812">Transmembrane</keyword>
<dbReference type="InterPro" id="IPR003439">
    <property type="entry name" value="ABC_transporter-like_ATP-bd"/>
</dbReference>
<dbReference type="Gene3D" id="1.20.1560.10">
    <property type="entry name" value="ABC transporter type 1, transmembrane domain"/>
    <property type="match status" value="1"/>
</dbReference>
<evidence type="ECO:0000256" key="4">
    <source>
        <dbReference type="ARBA" id="ARBA00022840"/>
    </source>
</evidence>
<evidence type="ECO:0000259" key="10">
    <source>
        <dbReference type="PROSITE" id="PS50929"/>
    </source>
</evidence>
<evidence type="ECO:0000256" key="7">
    <source>
        <dbReference type="SAM" id="MobiDB-lite"/>
    </source>
</evidence>
<dbReference type="InterPro" id="IPR003593">
    <property type="entry name" value="AAA+_ATPase"/>
</dbReference>
<dbReference type="InterPro" id="IPR036640">
    <property type="entry name" value="ABC1_TM_sf"/>
</dbReference>
<feature type="transmembrane region" description="Helical" evidence="8">
    <location>
        <begin position="68"/>
        <end position="89"/>
    </location>
</feature>
<dbReference type="EMBL" id="JAGGKI010000013">
    <property type="protein sequence ID" value="MBP1895264.1"/>
    <property type="molecule type" value="Genomic_DNA"/>
</dbReference>
<evidence type="ECO:0000256" key="8">
    <source>
        <dbReference type="SAM" id="Phobius"/>
    </source>
</evidence>
<proteinExistence type="predicted"/>
<keyword evidence="4 11" id="KW-0067">ATP-binding</keyword>
<dbReference type="CDD" id="cd03254">
    <property type="entry name" value="ABCC_Glucan_exporter_like"/>
    <property type="match status" value="1"/>
</dbReference>
<dbReference type="SUPFAM" id="SSF90123">
    <property type="entry name" value="ABC transporter transmembrane region"/>
    <property type="match status" value="1"/>
</dbReference>
<feature type="domain" description="ABC transporter" evidence="9">
    <location>
        <begin position="389"/>
        <end position="623"/>
    </location>
</feature>
<comment type="caution">
    <text evidence="11">The sequence shown here is derived from an EMBL/GenBank/DDBJ whole genome shotgun (WGS) entry which is preliminary data.</text>
</comment>
<dbReference type="PANTHER" id="PTHR43394:SF1">
    <property type="entry name" value="ATP-BINDING CASSETTE SUB-FAMILY B MEMBER 10, MITOCHONDRIAL"/>
    <property type="match status" value="1"/>
</dbReference>
<dbReference type="CDD" id="cd18547">
    <property type="entry name" value="ABC_6TM_Tm288_like"/>
    <property type="match status" value="1"/>
</dbReference>
<dbReference type="GO" id="GO:0005524">
    <property type="term" value="F:ATP binding"/>
    <property type="evidence" value="ECO:0007669"/>
    <property type="project" value="UniProtKB-KW"/>
</dbReference>
<dbReference type="InterPro" id="IPR027417">
    <property type="entry name" value="P-loop_NTPase"/>
</dbReference>
<dbReference type="Gene3D" id="3.40.50.300">
    <property type="entry name" value="P-loop containing nucleotide triphosphate hydrolases"/>
    <property type="match status" value="1"/>
</dbReference>
<keyword evidence="5 8" id="KW-1133">Transmembrane helix</keyword>
<protein>
    <submittedName>
        <fullName evidence="11">ATP-binding cassette subfamily B protein</fullName>
    </submittedName>
</protein>
<dbReference type="SMART" id="SM00382">
    <property type="entry name" value="AAA"/>
    <property type="match status" value="1"/>
</dbReference>
<dbReference type="PROSITE" id="PS50893">
    <property type="entry name" value="ABC_TRANSPORTER_2"/>
    <property type="match status" value="1"/>
</dbReference>
<feature type="region of interest" description="Disordered" evidence="7">
    <location>
        <begin position="1"/>
        <end position="49"/>
    </location>
</feature>
<dbReference type="InterPro" id="IPR039421">
    <property type="entry name" value="Type_1_exporter"/>
</dbReference>
<dbReference type="PANTHER" id="PTHR43394">
    <property type="entry name" value="ATP-DEPENDENT PERMEASE MDL1, MITOCHONDRIAL"/>
    <property type="match status" value="1"/>
</dbReference>
<keyword evidence="6 8" id="KW-0472">Membrane</keyword>
<dbReference type="Pfam" id="PF00005">
    <property type="entry name" value="ABC_tran"/>
    <property type="match status" value="1"/>
</dbReference>
<evidence type="ECO:0000256" key="1">
    <source>
        <dbReference type="ARBA" id="ARBA00004651"/>
    </source>
</evidence>
<evidence type="ECO:0000256" key="3">
    <source>
        <dbReference type="ARBA" id="ARBA00022741"/>
    </source>
</evidence>
<comment type="subcellular location">
    <subcellularLocation>
        <location evidence="1">Cell membrane</location>
        <topology evidence="1">Multi-pass membrane protein</topology>
    </subcellularLocation>
</comment>
<dbReference type="PROSITE" id="PS50929">
    <property type="entry name" value="ABC_TM1F"/>
    <property type="match status" value="1"/>
</dbReference>
<evidence type="ECO:0000259" key="9">
    <source>
        <dbReference type="PROSITE" id="PS50893"/>
    </source>
</evidence>